<comment type="pathway">
    <text evidence="1">Pyrimidine metabolism; dTTP biosynthesis.</text>
</comment>
<dbReference type="KEGG" id="vg:40075171"/>
<proteinExistence type="inferred from homology"/>
<dbReference type="GO" id="GO:0005524">
    <property type="term" value="F:ATP binding"/>
    <property type="evidence" value="ECO:0007669"/>
    <property type="project" value="InterPro"/>
</dbReference>
<dbReference type="GO" id="GO:0004798">
    <property type="term" value="F:dTMP kinase activity"/>
    <property type="evidence" value="ECO:0007669"/>
    <property type="project" value="UniProtKB-EC"/>
</dbReference>
<dbReference type="Gene3D" id="3.40.50.300">
    <property type="entry name" value="P-loop containing nucleotide triphosphate hydrolases"/>
    <property type="match status" value="1"/>
</dbReference>
<dbReference type="GeneID" id="40075171"/>
<dbReference type="EMBL" id="AP017972">
    <property type="protein sequence ID" value="BAW98364.1"/>
    <property type="molecule type" value="Genomic_DNA"/>
</dbReference>
<evidence type="ECO:0000313" key="5">
    <source>
        <dbReference type="Proteomes" id="UP000221243"/>
    </source>
</evidence>
<dbReference type="InterPro" id="IPR039430">
    <property type="entry name" value="Thymidylate_kin-like_dom"/>
</dbReference>
<organism evidence="4 5">
    <name type="scientific">Vibrio phage pTD1</name>
    <dbReference type="NCBI Taxonomy" id="1938577"/>
    <lineage>
        <taxon>Viruses</taxon>
        <taxon>Duplodnaviria</taxon>
        <taxon>Heunggongvirae</taxon>
        <taxon>Uroviricota</taxon>
        <taxon>Caudoviricetes</taxon>
        <taxon>Chimalliviridae</taxon>
        <taxon>Gorgonvirinae</taxon>
        <taxon>Tidunavirus</taxon>
        <taxon>Tidunavirus pTD1</taxon>
    </lineage>
</organism>
<dbReference type="GO" id="GO:0006235">
    <property type="term" value="P:dTTP biosynthetic process"/>
    <property type="evidence" value="ECO:0007669"/>
    <property type="project" value="UniProtKB-UniPathway"/>
</dbReference>
<name>A0A1Q2U320_9CAUD</name>
<evidence type="ECO:0000256" key="1">
    <source>
        <dbReference type="ARBA" id="ARBA00004992"/>
    </source>
</evidence>
<dbReference type="RefSeq" id="YP_009599442.1">
    <property type="nucleotide sequence ID" value="NC_041916.1"/>
</dbReference>
<evidence type="ECO:0000259" key="3">
    <source>
        <dbReference type="Pfam" id="PF02223"/>
    </source>
</evidence>
<dbReference type="HAMAP" id="MF_00165">
    <property type="entry name" value="Thymidylate_kinase"/>
    <property type="match status" value="1"/>
</dbReference>
<reference evidence="4 5" key="1">
    <citation type="submission" date="2017-01" db="EMBL/GenBank/DDBJ databases">
        <title>Complete Genome Sequence of Vibrio Parahaemolyticus Bacteriophage pTD1.</title>
        <authorList>
            <person name="Midorikawa Y."/>
            <person name="Sano M."/>
        </authorList>
    </citation>
    <scope>NUCLEOTIDE SEQUENCE [LARGE SCALE GENOMIC DNA]</scope>
    <source>
        <strain evidence="4">PTD1</strain>
    </source>
</reference>
<dbReference type="SUPFAM" id="SSF52540">
    <property type="entry name" value="P-loop containing nucleoside triphosphate hydrolases"/>
    <property type="match status" value="1"/>
</dbReference>
<feature type="domain" description="Thymidylate kinase-like" evidence="3">
    <location>
        <begin position="10"/>
        <end position="176"/>
    </location>
</feature>
<dbReference type="EC" id="2.7.4.9" evidence="2"/>
<accession>A0A1Q2U320</accession>
<dbReference type="InterPro" id="IPR018094">
    <property type="entry name" value="Thymidylate_kinase"/>
</dbReference>
<dbReference type="Pfam" id="PF02223">
    <property type="entry name" value="Thymidylate_kin"/>
    <property type="match status" value="1"/>
</dbReference>
<sequence length="212" mass="24499">MKTTPLVVAFEGIDYAGKSTLIDGIRGMIHRDGRPVPPVFAEPRKDTQEWRDIRKMVISPTIPKVGQIHMSVASRVSLYQDHIVKELKEGKLVFTDRCVLTSMVYQQDENHGDKEILDFNTRAGYHLEHNVVPDIVVYLEIDHDTYMSRLGRDRAETEDVETFISDPVNFQTYLNRYFDALKSLRNLHGTKMIFSNDPEYVYEQLKALGCEF</sequence>
<dbReference type="GO" id="GO:0006233">
    <property type="term" value="P:dTDP biosynthetic process"/>
    <property type="evidence" value="ECO:0007669"/>
    <property type="project" value="InterPro"/>
</dbReference>
<dbReference type="UniPathway" id="UPA00575"/>
<keyword evidence="5" id="KW-1185">Reference proteome</keyword>
<protein>
    <recommendedName>
        <fullName evidence="2">dTMP kinase</fullName>
        <ecNumber evidence="2">2.7.4.9</ecNumber>
    </recommendedName>
</protein>
<dbReference type="InterPro" id="IPR027417">
    <property type="entry name" value="P-loop_NTPase"/>
</dbReference>
<dbReference type="OrthoDB" id="27161at10239"/>
<evidence type="ECO:0000256" key="2">
    <source>
        <dbReference type="ARBA" id="ARBA00012980"/>
    </source>
</evidence>
<evidence type="ECO:0000313" key="4">
    <source>
        <dbReference type="EMBL" id="BAW98364.1"/>
    </source>
</evidence>
<dbReference type="Proteomes" id="UP000221243">
    <property type="component" value="Segment"/>
</dbReference>